<evidence type="ECO:0000313" key="9">
    <source>
        <dbReference type="Proteomes" id="UP000197468"/>
    </source>
</evidence>
<dbReference type="Gene3D" id="3.40.630.30">
    <property type="match status" value="1"/>
</dbReference>
<sequence>MSHGHQVTERRAAKDVLPRDRHGSAIGAVRRNAPMPMPVFVLGRLAVHEAWTGMGIGAGLLRDAILRTRHAARIAGGRALLCHAIDERARRFYLHHGFKPSPSEPWTLMLPL</sequence>
<feature type="domain" description="N-acetyltransferase" evidence="7">
    <location>
        <begin position="1"/>
        <end position="112"/>
    </location>
</feature>
<dbReference type="Proteomes" id="UP000197468">
    <property type="component" value="Unassembled WGS sequence"/>
</dbReference>
<keyword evidence="2" id="KW-1277">Toxin-antitoxin system</keyword>
<proteinExistence type="predicted"/>
<comment type="catalytic activity">
    <reaction evidence="5">
        <text>glycyl-tRNA(Gly) + acetyl-CoA = N-acetylglycyl-tRNA(Gly) + CoA + H(+)</text>
        <dbReference type="Rhea" id="RHEA:81867"/>
        <dbReference type="Rhea" id="RHEA-COMP:9683"/>
        <dbReference type="Rhea" id="RHEA-COMP:19766"/>
        <dbReference type="ChEBI" id="CHEBI:15378"/>
        <dbReference type="ChEBI" id="CHEBI:57287"/>
        <dbReference type="ChEBI" id="CHEBI:57288"/>
        <dbReference type="ChEBI" id="CHEBI:78522"/>
        <dbReference type="ChEBI" id="CHEBI:232036"/>
    </reaction>
</comment>
<dbReference type="SUPFAM" id="SSF55729">
    <property type="entry name" value="Acyl-CoA N-acyltransferases (Nat)"/>
    <property type="match status" value="1"/>
</dbReference>
<evidence type="ECO:0000256" key="6">
    <source>
        <dbReference type="SAM" id="MobiDB-lite"/>
    </source>
</evidence>
<keyword evidence="1" id="KW-0678">Repressor</keyword>
<feature type="compositionally biased region" description="Basic and acidic residues" evidence="6">
    <location>
        <begin position="1"/>
        <end position="23"/>
    </location>
</feature>
<evidence type="ECO:0000256" key="5">
    <source>
        <dbReference type="ARBA" id="ARBA00049880"/>
    </source>
</evidence>
<dbReference type="GO" id="GO:0016747">
    <property type="term" value="F:acyltransferase activity, transferring groups other than amino-acyl groups"/>
    <property type="evidence" value="ECO:0007669"/>
    <property type="project" value="InterPro"/>
</dbReference>
<dbReference type="OrthoDB" id="9799147at2"/>
<dbReference type="PROSITE" id="PS51186">
    <property type="entry name" value="GNAT"/>
    <property type="match status" value="1"/>
</dbReference>
<accession>A0A246JI93</accession>
<reference evidence="8 9" key="1">
    <citation type="journal article" date="2008" name="Int. J. Syst. Evol. Microbiol.">
        <title>Description of Roseateles aquatilis sp. nov. and Roseateles terrae sp. nov., in the class Betaproteobacteria, and emended description of the genus Roseateles.</title>
        <authorList>
            <person name="Gomila M."/>
            <person name="Bowien B."/>
            <person name="Falsen E."/>
            <person name="Moore E.R."/>
            <person name="Lalucat J."/>
        </authorList>
    </citation>
    <scope>NUCLEOTIDE SEQUENCE [LARGE SCALE GENOMIC DNA]</scope>
    <source>
        <strain evidence="8 9">CCUG 48205</strain>
    </source>
</reference>
<dbReference type="InterPro" id="IPR016181">
    <property type="entry name" value="Acyl_CoA_acyltransferase"/>
</dbReference>
<keyword evidence="9" id="KW-1185">Reference proteome</keyword>
<dbReference type="AlphaFoldDB" id="A0A246JI93"/>
<keyword evidence="4" id="KW-0012">Acyltransferase</keyword>
<dbReference type="PANTHER" id="PTHR36449:SF1">
    <property type="entry name" value="ACETYLTRANSFERASE"/>
    <property type="match status" value="1"/>
</dbReference>
<dbReference type="InterPro" id="IPR000182">
    <property type="entry name" value="GNAT_dom"/>
</dbReference>
<evidence type="ECO:0000256" key="4">
    <source>
        <dbReference type="ARBA" id="ARBA00023315"/>
    </source>
</evidence>
<dbReference type="EMBL" id="NIOF01000002">
    <property type="protein sequence ID" value="OWQ92233.1"/>
    <property type="molecule type" value="Genomic_DNA"/>
</dbReference>
<evidence type="ECO:0000256" key="3">
    <source>
        <dbReference type="ARBA" id="ARBA00022679"/>
    </source>
</evidence>
<evidence type="ECO:0000313" key="8">
    <source>
        <dbReference type="EMBL" id="OWQ92233.1"/>
    </source>
</evidence>
<evidence type="ECO:0000256" key="1">
    <source>
        <dbReference type="ARBA" id="ARBA00022491"/>
    </source>
</evidence>
<keyword evidence="3" id="KW-0808">Transferase</keyword>
<comment type="caution">
    <text evidence="8">The sequence shown here is derived from an EMBL/GenBank/DDBJ whole genome shotgun (WGS) entry which is preliminary data.</text>
</comment>
<evidence type="ECO:0000259" key="7">
    <source>
        <dbReference type="PROSITE" id="PS51186"/>
    </source>
</evidence>
<name>A0A246JI93_9BURK</name>
<gene>
    <name evidence="8" type="ORF">CDN99_07800</name>
</gene>
<protein>
    <recommendedName>
        <fullName evidence="7">N-acetyltransferase domain-containing protein</fullName>
    </recommendedName>
</protein>
<dbReference type="Pfam" id="PF13508">
    <property type="entry name" value="Acetyltransf_7"/>
    <property type="match status" value="1"/>
</dbReference>
<dbReference type="PANTHER" id="PTHR36449">
    <property type="entry name" value="ACETYLTRANSFERASE-RELATED"/>
    <property type="match status" value="1"/>
</dbReference>
<organism evidence="8 9">
    <name type="scientific">Roseateles aquatilis</name>
    <dbReference type="NCBI Taxonomy" id="431061"/>
    <lineage>
        <taxon>Bacteria</taxon>
        <taxon>Pseudomonadati</taxon>
        <taxon>Pseudomonadota</taxon>
        <taxon>Betaproteobacteria</taxon>
        <taxon>Burkholderiales</taxon>
        <taxon>Sphaerotilaceae</taxon>
        <taxon>Roseateles</taxon>
    </lineage>
</organism>
<feature type="region of interest" description="Disordered" evidence="6">
    <location>
        <begin position="1"/>
        <end position="24"/>
    </location>
</feature>
<evidence type="ECO:0000256" key="2">
    <source>
        <dbReference type="ARBA" id="ARBA00022649"/>
    </source>
</evidence>